<comment type="caution">
    <text evidence="2">The sequence shown here is derived from an EMBL/GenBank/DDBJ whole genome shotgun (WGS) entry which is preliminary data.</text>
</comment>
<gene>
    <name evidence="2" type="ORF">O181_052300</name>
</gene>
<feature type="region of interest" description="Disordered" evidence="1">
    <location>
        <begin position="62"/>
        <end position="169"/>
    </location>
</feature>
<feature type="compositionally biased region" description="Basic and acidic residues" evidence="1">
    <location>
        <begin position="120"/>
        <end position="133"/>
    </location>
</feature>
<dbReference type="AlphaFoldDB" id="A0A9Q3E4N3"/>
<feature type="region of interest" description="Disordered" evidence="1">
    <location>
        <begin position="197"/>
        <end position="219"/>
    </location>
</feature>
<dbReference type="EMBL" id="AVOT02022884">
    <property type="protein sequence ID" value="MBW0512585.1"/>
    <property type="molecule type" value="Genomic_DNA"/>
</dbReference>
<feature type="compositionally biased region" description="Polar residues" evidence="1">
    <location>
        <begin position="209"/>
        <end position="219"/>
    </location>
</feature>
<evidence type="ECO:0000313" key="3">
    <source>
        <dbReference type="Proteomes" id="UP000765509"/>
    </source>
</evidence>
<keyword evidence="3" id="KW-1185">Reference proteome</keyword>
<reference evidence="2" key="1">
    <citation type="submission" date="2021-03" db="EMBL/GenBank/DDBJ databases">
        <title>Draft genome sequence of rust myrtle Austropuccinia psidii MF-1, a brazilian biotype.</title>
        <authorList>
            <person name="Quecine M.C."/>
            <person name="Pachon D.M.R."/>
            <person name="Bonatelli M.L."/>
            <person name="Correr F.H."/>
            <person name="Franceschini L.M."/>
            <person name="Leite T.F."/>
            <person name="Margarido G.R.A."/>
            <person name="Almeida C.A."/>
            <person name="Ferrarezi J.A."/>
            <person name="Labate C.A."/>
        </authorList>
    </citation>
    <scope>NUCLEOTIDE SEQUENCE</scope>
    <source>
        <strain evidence="2">MF-1</strain>
    </source>
</reference>
<organism evidence="2 3">
    <name type="scientific">Austropuccinia psidii MF-1</name>
    <dbReference type="NCBI Taxonomy" id="1389203"/>
    <lineage>
        <taxon>Eukaryota</taxon>
        <taxon>Fungi</taxon>
        <taxon>Dikarya</taxon>
        <taxon>Basidiomycota</taxon>
        <taxon>Pucciniomycotina</taxon>
        <taxon>Pucciniomycetes</taxon>
        <taxon>Pucciniales</taxon>
        <taxon>Sphaerophragmiaceae</taxon>
        <taxon>Austropuccinia</taxon>
    </lineage>
</organism>
<feature type="compositionally biased region" description="Polar residues" evidence="1">
    <location>
        <begin position="140"/>
        <end position="160"/>
    </location>
</feature>
<protein>
    <submittedName>
        <fullName evidence="2">Uncharacterized protein</fullName>
    </submittedName>
</protein>
<name>A0A9Q3E4N3_9BASI</name>
<evidence type="ECO:0000313" key="2">
    <source>
        <dbReference type="EMBL" id="MBW0512585.1"/>
    </source>
</evidence>
<proteinExistence type="predicted"/>
<evidence type="ECO:0000256" key="1">
    <source>
        <dbReference type="SAM" id="MobiDB-lite"/>
    </source>
</evidence>
<dbReference type="Proteomes" id="UP000765509">
    <property type="component" value="Unassembled WGS sequence"/>
</dbReference>
<sequence length="219" mass="23777">MEGSRTSTSSQMFSRTFDTFLESSEADITAIPVFRPESFPTGNSGDIPVSVQELVYGGKASVVGTSSKPLDRDHELLFSSKKALGTRKDRGLSEGLNTHVLQRKSPEDEGLVENPNHFIRGPEKRVVPKEGKKPSGSSSRLSKQESTSTSLKQGQGSPKAQSEGKGKVQVELTLPTELQNSKERKDSPVKCAQYGKSFDGIQKQGGGKNYQTFLNKSPL</sequence>
<accession>A0A9Q3E4N3</accession>